<name>A0AAD6XWZ1_9AGAR</name>
<dbReference type="AlphaFoldDB" id="A0AAD6XWZ1"/>
<dbReference type="Proteomes" id="UP001219525">
    <property type="component" value="Unassembled WGS sequence"/>
</dbReference>
<organism evidence="1 2">
    <name type="scientific">Mycena pura</name>
    <dbReference type="NCBI Taxonomy" id="153505"/>
    <lineage>
        <taxon>Eukaryota</taxon>
        <taxon>Fungi</taxon>
        <taxon>Dikarya</taxon>
        <taxon>Basidiomycota</taxon>
        <taxon>Agaricomycotina</taxon>
        <taxon>Agaricomycetes</taxon>
        <taxon>Agaricomycetidae</taxon>
        <taxon>Agaricales</taxon>
        <taxon>Marasmiineae</taxon>
        <taxon>Mycenaceae</taxon>
        <taxon>Mycena</taxon>
    </lineage>
</organism>
<dbReference type="EMBL" id="JARJCW010000141">
    <property type="protein sequence ID" value="KAJ7190859.1"/>
    <property type="molecule type" value="Genomic_DNA"/>
</dbReference>
<protein>
    <submittedName>
        <fullName evidence="1">Uncharacterized protein</fullName>
    </submittedName>
</protein>
<keyword evidence="2" id="KW-1185">Reference proteome</keyword>
<reference evidence="1" key="1">
    <citation type="submission" date="2023-03" db="EMBL/GenBank/DDBJ databases">
        <title>Massive genome expansion in bonnet fungi (Mycena s.s.) driven by repeated elements and novel gene families across ecological guilds.</title>
        <authorList>
            <consortium name="Lawrence Berkeley National Laboratory"/>
            <person name="Harder C.B."/>
            <person name="Miyauchi S."/>
            <person name="Viragh M."/>
            <person name="Kuo A."/>
            <person name="Thoen E."/>
            <person name="Andreopoulos B."/>
            <person name="Lu D."/>
            <person name="Skrede I."/>
            <person name="Drula E."/>
            <person name="Henrissat B."/>
            <person name="Morin E."/>
            <person name="Kohler A."/>
            <person name="Barry K."/>
            <person name="LaButti K."/>
            <person name="Morin E."/>
            <person name="Salamov A."/>
            <person name="Lipzen A."/>
            <person name="Mereny Z."/>
            <person name="Hegedus B."/>
            <person name="Baldrian P."/>
            <person name="Stursova M."/>
            <person name="Weitz H."/>
            <person name="Taylor A."/>
            <person name="Grigoriev I.V."/>
            <person name="Nagy L.G."/>
            <person name="Martin F."/>
            <person name="Kauserud H."/>
        </authorList>
    </citation>
    <scope>NUCLEOTIDE SEQUENCE</scope>
    <source>
        <strain evidence="1">9144</strain>
    </source>
</reference>
<evidence type="ECO:0000313" key="1">
    <source>
        <dbReference type="EMBL" id="KAJ7190859.1"/>
    </source>
</evidence>
<comment type="caution">
    <text evidence="1">The sequence shown here is derived from an EMBL/GenBank/DDBJ whole genome shotgun (WGS) entry which is preliminary data.</text>
</comment>
<sequence length="136" mass="14807">MPDYFSTFEEPDETLINAPPLQIPTNLPEISSAGFISTVPSLASTSQVPVAFQNYVFVDSSQEPAPARLGRPPNPDKAILVSAIQVVATMHVQIVEFQHVLGGAEICQMFHVEEVGFWIVLGTSFCFNGQSLTVQK</sequence>
<gene>
    <name evidence="1" type="ORF">GGX14DRAFT_407614</name>
</gene>
<proteinExistence type="predicted"/>
<evidence type="ECO:0000313" key="2">
    <source>
        <dbReference type="Proteomes" id="UP001219525"/>
    </source>
</evidence>
<accession>A0AAD6XWZ1</accession>